<dbReference type="Pfam" id="PF18158">
    <property type="entry name" value="AidB_N"/>
    <property type="match status" value="1"/>
</dbReference>
<evidence type="ECO:0000256" key="3">
    <source>
        <dbReference type="ARBA" id="ARBA00022827"/>
    </source>
</evidence>
<dbReference type="EMBL" id="JAPDRK010000005">
    <property type="protein sequence ID" value="KAJ9612532.1"/>
    <property type="molecule type" value="Genomic_DNA"/>
</dbReference>
<evidence type="ECO:0008006" key="11">
    <source>
        <dbReference type="Google" id="ProtNLM"/>
    </source>
</evidence>
<evidence type="ECO:0000256" key="5">
    <source>
        <dbReference type="SAM" id="MobiDB-lite"/>
    </source>
</evidence>
<evidence type="ECO:0000256" key="1">
    <source>
        <dbReference type="ARBA" id="ARBA00009347"/>
    </source>
</evidence>
<evidence type="ECO:0000256" key="2">
    <source>
        <dbReference type="ARBA" id="ARBA00022630"/>
    </source>
</evidence>
<evidence type="ECO:0000259" key="8">
    <source>
        <dbReference type="Pfam" id="PF18158"/>
    </source>
</evidence>
<dbReference type="InterPro" id="IPR036250">
    <property type="entry name" value="AcylCo_DH-like_C"/>
</dbReference>
<keyword evidence="10" id="KW-1185">Reference proteome</keyword>
<dbReference type="PANTHER" id="PTHR42707">
    <property type="entry name" value="ACYL-COA DEHYDROGENASE"/>
    <property type="match status" value="1"/>
</dbReference>
<dbReference type="InterPro" id="IPR006091">
    <property type="entry name" value="Acyl-CoA_Oxase/DH_mid-dom"/>
</dbReference>
<keyword evidence="2 4" id="KW-0285">Flavoprotein</keyword>
<accession>A0AA39CLE3</accession>
<comment type="similarity">
    <text evidence="1 4">Belongs to the acyl-CoA dehydrogenase family.</text>
</comment>
<feature type="domain" description="Acyl-CoA oxidase/dehydrogenase middle" evidence="7">
    <location>
        <begin position="220"/>
        <end position="336"/>
    </location>
</feature>
<keyword evidence="3 4" id="KW-0274">FAD</keyword>
<dbReference type="Pfam" id="PF02770">
    <property type="entry name" value="Acyl-CoA_dh_M"/>
    <property type="match status" value="1"/>
</dbReference>
<keyword evidence="4" id="KW-0560">Oxidoreductase</keyword>
<dbReference type="InterPro" id="IPR009100">
    <property type="entry name" value="AcylCoA_DH/oxidase_NM_dom_sf"/>
</dbReference>
<feature type="domain" description="Acyl-CoA dehydrogenase/oxidase C-terminal" evidence="6">
    <location>
        <begin position="460"/>
        <end position="523"/>
    </location>
</feature>
<sequence>MSTGSEHDVPSRWASLNPDTPPSRPQLQKPREAPPTPSSSTAGFFQTPPDLRNQYYDDVALQRALRLFVPNDVYDDIAPGLSTFGNKVLSPQVLSWVADAERNTPYVKSFDSWGRRRDELITSEGWRNLQALGIAEGMVAIPYENRHAEYSRVHYFAKYALWCGSAAWVNCPSLMVDGVATLFRKHLNNPAQPDDQRNILRSAYDRLTSRDPDFAWTTGQWMTERQGGSDVSMTETLATYAPDRNINVKASDGNNLGPWLLDGFKWFSSATDANMVVMLARTPKGISTFFAPMRKTMGKRDVLGNDTELNGIHIQRLKNKLGTRALPTAELELKGVRGWLVGEDGRGTKEIATVLNVARIHNGATAIGLWGRGLGVIRAFTRVRVVGRRPLWERTAYVATLARMHVEYRANVLFTLFVASLLGVDEQEDNATFNGQTLGVQGLGRVPGLESATMAKHLLRVLTPALKGHCSKTAIAGLQECMECMGGVGYLENDDMQYNIARLYRDGNVLPIWEGTTDMMADDSVLRVLFGKVKGEVVGSLDSWMTRMLLLVRGHQPGKFLDHAKQIALWWKQLKDFVNNATKEEAEMKSRSAMNLLVDIVQGVLLLVDAQEDGDEVAGLVVESWFASKIPSAALVQSKWKDQVDSNLKIVFGSEGPGVPRARL</sequence>
<dbReference type="InterPro" id="IPR052904">
    <property type="entry name" value="Acyl-CoA_dehydrogenase-like"/>
</dbReference>
<dbReference type="Gene3D" id="1.20.140.10">
    <property type="entry name" value="Butyryl-CoA Dehydrogenase, subunit A, domain 3"/>
    <property type="match status" value="1"/>
</dbReference>
<dbReference type="SUPFAM" id="SSF47203">
    <property type="entry name" value="Acyl-CoA dehydrogenase C-terminal domain-like"/>
    <property type="match status" value="1"/>
</dbReference>
<dbReference type="Pfam" id="PF00441">
    <property type="entry name" value="Acyl-CoA_dh_1"/>
    <property type="match status" value="2"/>
</dbReference>
<evidence type="ECO:0000259" key="7">
    <source>
        <dbReference type="Pfam" id="PF02770"/>
    </source>
</evidence>
<dbReference type="InterPro" id="IPR009075">
    <property type="entry name" value="AcylCo_DH/oxidase_C"/>
</dbReference>
<comment type="caution">
    <text evidence="9">The sequence shown here is derived from an EMBL/GenBank/DDBJ whole genome shotgun (WGS) entry which is preliminary data.</text>
</comment>
<dbReference type="Proteomes" id="UP001172673">
    <property type="component" value="Unassembled WGS sequence"/>
</dbReference>
<feature type="domain" description="Adaptive response protein AidB N-terminal" evidence="8">
    <location>
        <begin position="52"/>
        <end position="205"/>
    </location>
</feature>
<proteinExistence type="inferred from homology"/>
<organism evidence="9 10">
    <name type="scientific">Cladophialophora chaetospira</name>
    <dbReference type="NCBI Taxonomy" id="386627"/>
    <lineage>
        <taxon>Eukaryota</taxon>
        <taxon>Fungi</taxon>
        <taxon>Dikarya</taxon>
        <taxon>Ascomycota</taxon>
        <taxon>Pezizomycotina</taxon>
        <taxon>Eurotiomycetes</taxon>
        <taxon>Chaetothyriomycetidae</taxon>
        <taxon>Chaetothyriales</taxon>
        <taxon>Herpotrichiellaceae</taxon>
        <taxon>Cladophialophora</taxon>
    </lineage>
</organism>
<protein>
    <recommendedName>
        <fullName evidence="11">Acyl-CoA dehydrogenase</fullName>
    </recommendedName>
</protein>
<evidence type="ECO:0000256" key="4">
    <source>
        <dbReference type="RuleBase" id="RU362125"/>
    </source>
</evidence>
<comment type="cofactor">
    <cofactor evidence="4">
        <name>FAD</name>
        <dbReference type="ChEBI" id="CHEBI:57692"/>
    </cofactor>
</comment>
<name>A0AA39CLE3_9EURO</name>
<dbReference type="InterPro" id="IPR041504">
    <property type="entry name" value="AidB_N"/>
</dbReference>
<reference evidence="9" key="1">
    <citation type="submission" date="2022-10" db="EMBL/GenBank/DDBJ databases">
        <title>Culturing micro-colonial fungi from biological soil crusts in the Mojave desert and describing Neophaeococcomyces mojavensis, and introducing the new genera and species Taxawa tesnikishii.</title>
        <authorList>
            <person name="Kurbessoian T."/>
            <person name="Stajich J.E."/>
        </authorList>
    </citation>
    <scope>NUCLEOTIDE SEQUENCE</scope>
    <source>
        <strain evidence="9">TK_41</strain>
    </source>
</reference>
<evidence type="ECO:0000313" key="10">
    <source>
        <dbReference type="Proteomes" id="UP001172673"/>
    </source>
</evidence>
<evidence type="ECO:0000313" key="9">
    <source>
        <dbReference type="EMBL" id="KAJ9612532.1"/>
    </source>
</evidence>
<feature type="region of interest" description="Disordered" evidence="5">
    <location>
        <begin position="1"/>
        <end position="48"/>
    </location>
</feature>
<dbReference type="AlphaFoldDB" id="A0AA39CLE3"/>
<dbReference type="GO" id="GO:0003995">
    <property type="term" value="F:acyl-CoA dehydrogenase activity"/>
    <property type="evidence" value="ECO:0007669"/>
    <property type="project" value="TreeGrafter"/>
</dbReference>
<dbReference type="Gene3D" id="6.10.250.600">
    <property type="match status" value="1"/>
</dbReference>
<dbReference type="PANTHER" id="PTHR42707:SF2">
    <property type="entry name" value="ACD11 DEHYDROGENASE"/>
    <property type="match status" value="1"/>
</dbReference>
<evidence type="ECO:0000259" key="6">
    <source>
        <dbReference type="Pfam" id="PF00441"/>
    </source>
</evidence>
<dbReference type="Gene3D" id="2.40.110.20">
    <property type="match status" value="1"/>
</dbReference>
<dbReference type="SUPFAM" id="SSF56645">
    <property type="entry name" value="Acyl-CoA dehydrogenase NM domain-like"/>
    <property type="match status" value="1"/>
</dbReference>
<feature type="compositionally biased region" description="Basic and acidic residues" evidence="5">
    <location>
        <begin position="1"/>
        <end position="10"/>
    </location>
</feature>
<gene>
    <name evidence="9" type="ORF">H2200_004129</name>
</gene>
<feature type="domain" description="Acyl-CoA dehydrogenase/oxidase C-terminal" evidence="6">
    <location>
        <begin position="345"/>
        <end position="426"/>
    </location>
</feature>